<reference evidence="3" key="1">
    <citation type="submission" date="2024-05" db="EMBL/GenBank/DDBJ databases">
        <title>Draft Genome Sequences of Flagellimonas sp. MMG031 and Marinobacter sp. MMG032 Isolated from the dinoflagellate Symbiodinium pilosum.</title>
        <authorList>
            <person name="Shikuma N.J."/>
            <person name="Farrell M.V."/>
        </authorList>
    </citation>
    <scope>NUCLEOTIDE SEQUENCE</scope>
    <source>
        <strain evidence="3">MMG032</strain>
        <plasmid evidence="3">unnaned</plasmid>
    </source>
</reference>
<feature type="domain" description="PIN" evidence="2">
    <location>
        <begin position="787"/>
        <end position="919"/>
    </location>
</feature>
<protein>
    <recommendedName>
        <fullName evidence="2">PIN domain-containing protein</fullName>
    </recommendedName>
</protein>
<feature type="compositionally biased region" description="Polar residues" evidence="1">
    <location>
        <begin position="8"/>
        <end position="17"/>
    </location>
</feature>
<feature type="region of interest" description="Disordered" evidence="1">
    <location>
        <begin position="1"/>
        <end position="27"/>
    </location>
</feature>
<dbReference type="RefSeq" id="WP_349344121.1">
    <property type="nucleotide sequence ID" value="NZ_CP157803.1"/>
</dbReference>
<evidence type="ECO:0000256" key="1">
    <source>
        <dbReference type="SAM" id="MobiDB-lite"/>
    </source>
</evidence>
<gene>
    <name evidence="3" type="ORF">ABNF92_19450</name>
</gene>
<evidence type="ECO:0000259" key="2">
    <source>
        <dbReference type="Pfam" id="PF20698"/>
    </source>
</evidence>
<dbReference type="InterPro" id="IPR048987">
    <property type="entry name" value="PIN-TPR-GreABC"/>
</dbReference>
<geneLocation type="plasmid" evidence="3">
    <name>unnaned</name>
</geneLocation>
<name>A0AAU7MTF3_9GAMM</name>
<dbReference type="AlphaFoldDB" id="A0AAU7MTF3"/>
<proteinExistence type="predicted"/>
<dbReference type="KEGG" id="mamm:ABNF92_19450"/>
<organism evidence="3">
    <name type="scientific">Marinobacter sp. MMG032</name>
    <dbReference type="NCBI Taxonomy" id="3158548"/>
    <lineage>
        <taxon>Bacteria</taxon>
        <taxon>Pseudomonadati</taxon>
        <taxon>Pseudomonadota</taxon>
        <taxon>Gammaproteobacteria</taxon>
        <taxon>Pseudomonadales</taxon>
        <taxon>Marinobacteraceae</taxon>
        <taxon>Marinobacter</taxon>
    </lineage>
</organism>
<dbReference type="EMBL" id="CP157803">
    <property type="protein sequence ID" value="XBQ21585.1"/>
    <property type="molecule type" value="Genomic_DNA"/>
</dbReference>
<sequence>MIEREPHTSSGCQAQVTQEHKGQGDNVAGDKIYSPGISVDDIEGSVVQILVFIRHRITDSAEAAVEALEGSSRLEGEARKLLELIKILTDFAVGKDTKASFKKLNELRTGCKSTFAKDLANATLIRAIATRDSPDFSGIRIPLEEEFLSKEAYLEYVADIDRLSEEAERTRFEFSEPVLCGLIRGLLRVGEPEVAEELSDHLVDQYDSVNSKTINIACRIQSFFKTEGVQNFWTLNHDNYQILLGICNEIIDLINFTEGKEHRLFIWSANLLEFSAGEISDLLDICTDFIATIEKTTPNIAKAIRGFNSGNFDYSDGLPFLIGKCERDEIFRRNKVSEILKSNYISIDESAILLNVGDKEKIKEWINSGGGVTEDSALLKDFVELELHAFVLESNPKERLQLREKSDRFLDDHKDSLKDINPFRIHALCHHLLKANLSTPACKILSHFIPTGNLWLSPLVELYLHALLHSTQLDTLSVTLDRIPKKYWNYNVWRIEAKKQETLNHLPDAVGAIKNALHFKPTSIESWFNLIYLNRRQGADDSQIAGILDLISTDILDKPSENAARLLSEFLAQGHVELMETKLIKWFLEDPEGSARLITDFHLSVIEMKGQNLDLRDTVDDCVLAVSYTVDGEQQLKLIVKNPEYKHSAFIDSRTPLGDALLNSSKGSKFNIGMSEYEVNEFLPPYVGVFRISTKIRSSINDGTDSFQSFTMPADPEEFISSIKKKMQFLKKDADPILENSDIPIYMRGKRFDLSNPIKGMIAILFDRKYKNSGIPSFGSENPTEIILDIWSITYIFYSGLSETFRSSGISTIITRETKAIIENWIDDVNRDDYLTIDLTDDGELIRSGSTEIYNGTVDLQEWMKFIIESSEIQSPNSVDLPEEINECRDLIDESVESSIILAFSNDLDWMSIDPFFARLLGGKGGRSVNVSRFSVQLGANREIEAMATAIQLHLFHDFPCSITIEHLIQLAFSQEVAHDEILKDALIRYQDELSCIPNALSIIKKICIANLIGAMRAGEVIDSEGRLKLRHGSGTLSVFYTCCLIASTIQLNDEKLSREERLARFFLELFDTIHEMPSLINLVRRAGSVYAKGHFLSITEINSCLGDLQSGAKGE</sequence>
<accession>A0AAU7MTF3</accession>
<keyword evidence="3" id="KW-0614">Plasmid</keyword>
<dbReference type="Pfam" id="PF20698">
    <property type="entry name" value="PIN-TPR-GreABC"/>
    <property type="match status" value="1"/>
</dbReference>
<evidence type="ECO:0000313" key="3">
    <source>
        <dbReference type="EMBL" id="XBQ21585.1"/>
    </source>
</evidence>